<dbReference type="EMBL" id="PKSL01000033">
    <property type="protein sequence ID" value="POW12134.1"/>
    <property type="molecule type" value="Genomic_DNA"/>
</dbReference>
<feature type="coiled-coil region" evidence="1">
    <location>
        <begin position="22"/>
        <end position="52"/>
    </location>
</feature>
<keyword evidence="3" id="KW-1185">Reference proteome</keyword>
<dbReference type="VEuPathDB" id="FungiDB:PSHT_10692"/>
<dbReference type="Proteomes" id="UP000239156">
    <property type="component" value="Unassembled WGS sequence"/>
</dbReference>
<evidence type="ECO:0000256" key="1">
    <source>
        <dbReference type="SAM" id="Coils"/>
    </source>
</evidence>
<keyword evidence="1" id="KW-0175">Coiled coil</keyword>
<dbReference type="VEuPathDB" id="FungiDB:PSHT_10693"/>
<proteinExistence type="predicted"/>
<accession>A0A2S4VRH5</accession>
<dbReference type="VEuPathDB" id="FungiDB:PSTT_04761"/>
<dbReference type="PANTHER" id="PTHR46177">
    <property type="entry name" value="INTEGRASE CATALYTIC DOMAIN-CONTAINING PROTEIN"/>
    <property type="match status" value="1"/>
</dbReference>
<organism evidence="2 3">
    <name type="scientific">Puccinia striiformis</name>
    <dbReference type="NCBI Taxonomy" id="27350"/>
    <lineage>
        <taxon>Eukaryota</taxon>
        <taxon>Fungi</taxon>
        <taxon>Dikarya</taxon>
        <taxon>Basidiomycota</taxon>
        <taxon>Pucciniomycotina</taxon>
        <taxon>Pucciniomycetes</taxon>
        <taxon>Pucciniales</taxon>
        <taxon>Pucciniaceae</taxon>
        <taxon>Puccinia</taxon>
    </lineage>
</organism>
<comment type="caution">
    <text evidence="2">The sequence shown here is derived from an EMBL/GenBank/DDBJ whole genome shotgun (WGS) entry which is preliminary data.</text>
</comment>
<name>A0A2S4VRH5_9BASI</name>
<reference evidence="2" key="1">
    <citation type="submission" date="2017-12" db="EMBL/GenBank/DDBJ databases">
        <title>Gene loss provides genomic basis for host adaptation in cereal stripe rust fungi.</title>
        <authorList>
            <person name="Xia C."/>
        </authorList>
    </citation>
    <scope>NUCLEOTIDE SEQUENCE [LARGE SCALE GENOMIC DNA]</scope>
    <source>
        <strain evidence="2">93-210</strain>
    </source>
</reference>
<feature type="non-terminal residue" evidence="2">
    <location>
        <position position="1"/>
    </location>
</feature>
<dbReference type="AlphaFoldDB" id="A0A2S4VRH5"/>
<gene>
    <name evidence="2" type="ORF">PSTT_04761</name>
</gene>
<sequence length="700" mass="78764">LPCCACIACEHAAQCSCLGDALHQRTRRLNDKQEELDNHNDKKEELDELSAVPIIPQIPLCRDSKNLGISDSLVTFSRFAPNNLEVMCYDRLAEACSCQELLCQINSRLIVTLRRTGEVTRKLMRFWKNWLFEVSMPWSYLCFRQNEQNLDSSTEALVNWGGRSIKTIINANQRYEQDTHTCTQINLTYLLSSINNVTSLNNKLILWNRQLISALAWSIESIGNKSNQQMRQIVNFKAALAQAHMVQSGLEHWHWQLKLYAFNVRFTKTWWLPAQFYSGLRQKDFGETLRTKEFEWLNGMEATRRRHATRSPGPNQVMSLALAPAGYPRILASPGAQTAGIPAAWVCEFGSRAIILDAPQGTLWTDPGRYLPLGLTEVLDWQVVWVLSSVYNLISSAQFFNWEVHCSLASMLKGQDGIIIEIICLFNGGRLNGEKSNTGGISNKRKVNQGHPLGGIVRPGATSSGESVGSIIPNGSFDSCLLTASTIYPEHCMLGNGRACKHNATKRGAKYLSVTYFTVPSFNHSILKRFDYFEKLTAPFSFHLHMESPDNANSSDEDFSSGTSSISYLDRSDFPNVLTKRQSHLWSHSEKPADKSMLSFKKSVVSSDLPKPSTPPALPTQIHTSTLSSHQQRFTVVEICSRLFKDTSKDVSLQTVERYLASLQLQQRRNNIADGRVTRDEVKALIHHASREDPISTINI</sequence>
<evidence type="ECO:0000313" key="2">
    <source>
        <dbReference type="EMBL" id="POW12134.1"/>
    </source>
</evidence>
<protein>
    <submittedName>
        <fullName evidence="2">Uncharacterized protein</fullName>
    </submittedName>
</protein>
<dbReference type="PANTHER" id="PTHR46177:SF1">
    <property type="entry name" value="INTEGRASE CATALYTIC DOMAIN-CONTAINING PROTEIN"/>
    <property type="match status" value="1"/>
</dbReference>
<evidence type="ECO:0000313" key="3">
    <source>
        <dbReference type="Proteomes" id="UP000239156"/>
    </source>
</evidence>